<protein>
    <submittedName>
        <fullName evidence="1">Transposase for insertion sequence element IS904</fullName>
    </submittedName>
</protein>
<evidence type="ECO:0000313" key="2">
    <source>
        <dbReference type="Proteomes" id="UP000095558"/>
    </source>
</evidence>
<accession>A0A174ELI4</accession>
<reference evidence="1 2" key="1">
    <citation type="submission" date="2015-09" db="EMBL/GenBank/DDBJ databases">
        <authorList>
            <consortium name="Pathogen Informatics"/>
        </authorList>
    </citation>
    <scope>NUCLEOTIDE SEQUENCE [LARGE SCALE GENOMIC DNA]</scope>
    <source>
        <strain evidence="1 2">2789STDY5834855</strain>
    </source>
</reference>
<gene>
    <name evidence="1" type="ORF">ERS852470_02189</name>
</gene>
<sequence>MRELKLWTKRTRYRYKNYNKKSNAIECKNMLNQVFQADTKNKIWVGDITYIPTKK</sequence>
<proteinExistence type="predicted"/>
<name>A0A174ELI4_9CLOT</name>
<evidence type="ECO:0000313" key="1">
    <source>
        <dbReference type="EMBL" id="CUO38693.1"/>
    </source>
</evidence>
<dbReference type="AlphaFoldDB" id="A0A174ELI4"/>
<dbReference type="Proteomes" id="UP000095558">
    <property type="component" value="Unassembled WGS sequence"/>
</dbReference>
<organism evidence="1 2">
    <name type="scientific">Clostridium disporicum</name>
    <dbReference type="NCBI Taxonomy" id="84024"/>
    <lineage>
        <taxon>Bacteria</taxon>
        <taxon>Bacillati</taxon>
        <taxon>Bacillota</taxon>
        <taxon>Clostridia</taxon>
        <taxon>Eubacteriales</taxon>
        <taxon>Clostridiaceae</taxon>
        <taxon>Clostridium</taxon>
    </lineage>
</organism>
<dbReference type="EMBL" id="CYZV01000023">
    <property type="protein sequence ID" value="CUO38693.1"/>
    <property type="molecule type" value="Genomic_DNA"/>
</dbReference>